<keyword evidence="14" id="KW-1015">Disulfide bond</keyword>
<reference evidence="18 19" key="1">
    <citation type="submission" date="2018-03" db="EMBL/GenBank/DDBJ databases">
        <title>Draft genome sequence of Rohu Carp (Labeo rohita).</title>
        <authorList>
            <person name="Das P."/>
            <person name="Kushwaha B."/>
            <person name="Joshi C.G."/>
            <person name="Kumar D."/>
            <person name="Nagpure N.S."/>
            <person name="Sahoo L."/>
            <person name="Das S.P."/>
            <person name="Bit A."/>
            <person name="Patnaik S."/>
            <person name="Meher P.K."/>
            <person name="Jayasankar P."/>
            <person name="Koringa P.G."/>
            <person name="Patel N.V."/>
            <person name="Hinsu A.T."/>
            <person name="Kumar R."/>
            <person name="Pandey M."/>
            <person name="Agarwal S."/>
            <person name="Srivastava S."/>
            <person name="Singh M."/>
            <person name="Iquebal M.A."/>
            <person name="Jaiswal S."/>
            <person name="Angadi U.B."/>
            <person name="Kumar N."/>
            <person name="Raza M."/>
            <person name="Shah T.M."/>
            <person name="Rai A."/>
            <person name="Jena J.K."/>
        </authorList>
    </citation>
    <scope>NUCLEOTIDE SEQUENCE [LARGE SCALE GENOMIC DNA]</scope>
    <source>
        <strain evidence="18">DASCIFA01</strain>
        <tissue evidence="18">Testis</tissue>
    </source>
</reference>
<evidence type="ECO:0000259" key="17">
    <source>
        <dbReference type="PROSITE" id="PS50835"/>
    </source>
</evidence>
<evidence type="ECO:0000313" key="18">
    <source>
        <dbReference type="EMBL" id="RXN29710.1"/>
    </source>
</evidence>
<evidence type="ECO:0000256" key="16">
    <source>
        <dbReference type="SAM" id="MobiDB-lite"/>
    </source>
</evidence>
<dbReference type="Proteomes" id="UP000290572">
    <property type="component" value="Unassembled WGS sequence"/>
</dbReference>
<dbReference type="Gene3D" id="2.60.40.10">
    <property type="entry name" value="Immunoglobulins"/>
    <property type="match status" value="2"/>
</dbReference>
<gene>
    <name evidence="18" type="ORF">ROHU_005152</name>
</gene>
<comment type="subcellular location">
    <subcellularLocation>
        <location evidence="2">Cell junction</location>
        <location evidence="2">Tight junction</location>
    </subcellularLocation>
    <subcellularLocation>
        <location evidence="1">Cell membrane</location>
        <topology evidence="1">Single-pass type I membrane protein</topology>
    </subcellularLocation>
</comment>
<comment type="caution">
    <text evidence="18">The sequence shown here is derived from an EMBL/GenBank/DDBJ whole genome shotgun (WGS) entry which is preliminary data.</text>
</comment>
<keyword evidence="9" id="KW-0732">Signal</keyword>
<dbReference type="Gene3D" id="2.60.40.640">
    <property type="match status" value="2"/>
</dbReference>
<dbReference type="InterPro" id="IPR013783">
    <property type="entry name" value="Ig-like_fold"/>
</dbReference>
<keyword evidence="10" id="KW-0653">Protein transport</keyword>
<comment type="similarity">
    <text evidence="4">Belongs to the VPS26 family.</text>
</comment>
<evidence type="ECO:0000256" key="8">
    <source>
        <dbReference type="ARBA" id="ARBA00022692"/>
    </source>
</evidence>
<dbReference type="SMART" id="SM00409">
    <property type="entry name" value="IG"/>
    <property type="match status" value="2"/>
</dbReference>
<dbReference type="FunFam" id="2.60.40.640:FF:000001">
    <property type="entry name" value="Vacuolar protein sorting-associated protein 26A"/>
    <property type="match status" value="1"/>
</dbReference>
<dbReference type="GO" id="GO:0005886">
    <property type="term" value="C:plasma membrane"/>
    <property type="evidence" value="ECO:0007669"/>
    <property type="project" value="UniProtKB-SubCell"/>
</dbReference>
<dbReference type="SMART" id="SM00408">
    <property type="entry name" value="IGc2"/>
    <property type="match status" value="2"/>
</dbReference>
<evidence type="ECO:0000256" key="2">
    <source>
        <dbReference type="ARBA" id="ARBA00004435"/>
    </source>
</evidence>
<dbReference type="GO" id="GO:0005923">
    <property type="term" value="C:bicellular tight junction"/>
    <property type="evidence" value="ECO:0007669"/>
    <property type="project" value="UniProtKB-SubCell"/>
</dbReference>
<evidence type="ECO:0000256" key="13">
    <source>
        <dbReference type="ARBA" id="ARBA00023136"/>
    </source>
</evidence>
<evidence type="ECO:0000256" key="15">
    <source>
        <dbReference type="ARBA" id="ARBA00023319"/>
    </source>
</evidence>
<dbReference type="InterPro" id="IPR028934">
    <property type="entry name" value="Vps26-related"/>
</dbReference>
<dbReference type="STRING" id="84645.A0A498N9L6"/>
<dbReference type="EMBL" id="QBIY01011746">
    <property type="protein sequence ID" value="RXN29710.1"/>
    <property type="molecule type" value="Genomic_DNA"/>
</dbReference>
<proteinExistence type="inferred from homology"/>
<feature type="domain" description="Ig-like" evidence="17">
    <location>
        <begin position="168"/>
        <end position="262"/>
    </location>
</feature>
<feature type="compositionally biased region" description="Polar residues" evidence="16">
    <location>
        <begin position="625"/>
        <end position="638"/>
    </location>
</feature>
<accession>A0A498N9L6</accession>
<evidence type="ECO:0000256" key="12">
    <source>
        <dbReference type="ARBA" id="ARBA00022989"/>
    </source>
</evidence>
<evidence type="ECO:0000256" key="4">
    <source>
        <dbReference type="ARBA" id="ARBA00009100"/>
    </source>
</evidence>
<keyword evidence="15" id="KW-0393">Immunoglobulin domain</keyword>
<dbReference type="FunFam" id="2.60.40.640:FF:000002">
    <property type="entry name" value="Vacuolar protein sorting-associated protein 26A"/>
    <property type="match status" value="1"/>
</dbReference>
<evidence type="ECO:0000256" key="3">
    <source>
        <dbReference type="ARBA" id="ARBA00008637"/>
    </source>
</evidence>
<feature type="domain" description="Ig-like" evidence="17">
    <location>
        <begin position="73"/>
        <end position="158"/>
    </location>
</feature>
<evidence type="ECO:0000313" key="19">
    <source>
        <dbReference type="Proteomes" id="UP000290572"/>
    </source>
</evidence>
<name>A0A498N9L6_LABRO</name>
<dbReference type="PANTHER" id="PTHR12233">
    <property type="entry name" value="VACUOLAR PROTEIN SORTING 26 RELATED"/>
    <property type="match status" value="1"/>
</dbReference>
<keyword evidence="7" id="KW-1003">Cell membrane</keyword>
<evidence type="ECO:0000256" key="1">
    <source>
        <dbReference type="ARBA" id="ARBA00004251"/>
    </source>
</evidence>
<dbReference type="InterPro" id="IPR036179">
    <property type="entry name" value="Ig-like_dom_sf"/>
</dbReference>
<keyword evidence="6" id="KW-0813">Transport</keyword>
<keyword evidence="5" id="KW-0796">Tight junction</keyword>
<evidence type="ECO:0000256" key="9">
    <source>
        <dbReference type="ARBA" id="ARBA00022729"/>
    </source>
</evidence>
<keyword evidence="12" id="KW-1133">Transmembrane helix</keyword>
<dbReference type="Pfam" id="PF03643">
    <property type="entry name" value="Vps26"/>
    <property type="match status" value="1"/>
</dbReference>
<evidence type="ECO:0000256" key="14">
    <source>
        <dbReference type="ARBA" id="ARBA00023157"/>
    </source>
</evidence>
<keyword evidence="8" id="KW-0812">Transmembrane</keyword>
<dbReference type="PROSITE" id="PS50835">
    <property type="entry name" value="IG_LIKE"/>
    <property type="match status" value="2"/>
</dbReference>
<evidence type="ECO:0000256" key="10">
    <source>
        <dbReference type="ARBA" id="ARBA00022927"/>
    </source>
</evidence>
<organism evidence="18 19">
    <name type="scientific">Labeo rohita</name>
    <name type="common">Indian major carp</name>
    <name type="synonym">Cyprinus rohita</name>
    <dbReference type="NCBI Taxonomy" id="84645"/>
    <lineage>
        <taxon>Eukaryota</taxon>
        <taxon>Metazoa</taxon>
        <taxon>Chordata</taxon>
        <taxon>Craniata</taxon>
        <taxon>Vertebrata</taxon>
        <taxon>Euteleostomi</taxon>
        <taxon>Actinopterygii</taxon>
        <taxon>Neopterygii</taxon>
        <taxon>Teleostei</taxon>
        <taxon>Ostariophysi</taxon>
        <taxon>Cypriniformes</taxon>
        <taxon>Cyprinidae</taxon>
        <taxon>Labeoninae</taxon>
        <taxon>Labeonini</taxon>
        <taxon>Labeo</taxon>
    </lineage>
</organism>
<comment type="similarity">
    <text evidence="3">Belongs to the immunoglobulin superfamily.</text>
</comment>
<evidence type="ECO:0000256" key="7">
    <source>
        <dbReference type="ARBA" id="ARBA00022475"/>
    </source>
</evidence>
<dbReference type="InterPro" id="IPR003599">
    <property type="entry name" value="Ig_sub"/>
</dbReference>
<keyword evidence="19" id="KW-1185">Reference proteome</keyword>
<evidence type="ECO:0000256" key="5">
    <source>
        <dbReference type="ARBA" id="ARBA00022427"/>
    </source>
</evidence>
<dbReference type="AlphaFoldDB" id="A0A498N9L6"/>
<dbReference type="InterPro" id="IPR014752">
    <property type="entry name" value="Arrestin-like_C"/>
</dbReference>
<keyword evidence="11" id="KW-0965">Cell junction</keyword>
<evidence type="ECO:0000256" key="6">
    <source>
        <dbReference type="ARBA" id="ARBA00022448"/>
    </source>
</evidence>
<sequence length="647" mass="74512">MSEWTAKYFMAVRETARAAATEPQLMEDWKETDCKVILQVLSHTVGYFCKCHSTAFAVILRTTEKSVWTNEFESIELTCLIESISTNNPRIEWKKIKNGVPSYVYFQNKISGDLEHRALLKEPANLVILNASRSDTAQYRCEVAAIDDQKPFDEILISLAVRVKPVMPRCSVPEAVTVGSSTELRCIENEGFPQSQYQWFKNSEELPEDPKTSSKFYNSSYTMNTETGSLKFRSVKKEDAGEYHCQARNEAGWSKCNPQTMEVYDLDIVGMFLKVLGGVAAFIFVVVGICQIQKSGYCSCKDHRETNYKVPQHDNRMDYASPDETAEIDIVLNDAETRKKVEHKTEDGKKDKYFLFYDGETVSGKVNVTLKTPGKRLEHYGIKIEFVGQIELYYDRGNHHEFVSLVKDLARPGELSQSQTFDFEFTHVEKPYESYTGQNVKLRYFLRATISRRLNDISKEMDIVVQTLCTYPELNSSIKMEVGIEDCLHIEFEYNKSKYHLRDVIVGKIYFLLVRIKIKHMEIDIIKRETTGTGPSVYHENDTIAKYEIMDGAPVRGESIPIRLFLAGYEMTPTMKDVNKKFSVRYYLNLVLIDEEERRYFKQQEITLWRKSDIVRRSMSQQATIAAQRYEGSNSETASAKAKEETD</sequence>
<dbReference type="InterPro" id="IPR007110">
    <property type="entry name" value="Ig-like_dom"/>
</dbReference>
<evidence type="ECO:0000256" key="11">
    <source>
        <dbReference type="ARBA" id="ARBA00022949"/>
    </source>
</evidence>
<keyword evidence="13" id="KW-0472">Membrane</keyword>
<feature type="region of interest" description="Disordered" evidence="16">
    <location>
        <begin position="625"/>
        <end position="647"/>
    </location>
</feature>
<dbReference type="FunFam" id="2.60.40.10:FF:000342">
    <property type="entry name" value="Junctional adhesion molecule A"/>
    <property type="match status" value="1"/>
</dbReference>
<protein>
    <submittedName>
        <fullName evidence="18">Vacuolar sorting-associated 26B-like protein</fullName>
    </submittedName>
</protein>
<dbReference type="InterPro" id="IPR003598">
    <property type="entry name" value="Ig_sub2"/>
</dbReference>
<dbReference type="GO" id="GO:0006886">
    <property type="term" value="P:intracellular protein transport"/>
    <property type="evidence" value="ECO:0007669"/>
    <property type="project" value="InterPro"/>
</dbReference>
<dbReference type="SUPFAM" id="SSF48726">
    <property type="entry name" value="Immunoglobulin"/>
    <property type="match status" value="2"/>
</dbReference>
<dbReference type="Pfam" id="PF13927">
    <property type="entry name" value="Ig_3"/>
    <property type="match status" value="1"/>
</dbReference>